<gene>
    <name evidence="2" type="ORF">LX99_01417</name>
</gene>
<feature type="transmembrane region" description="Helical" evidence="1">
    <location>
        <begin position="499"/>
        <end position="519"/>
    </location>
</feature>
<sequence>MTAGLKVFDIKKWKSYADWRLLIFLLLFMNVKIPAKAIAILFVYLSQPDFKFGFQLKNSRLPLFYLLVFPIAAIAFITDKSLFTINYLMVFGWALTCWAMALLAIHQLKLMVEKLTTETIYHTLIVFFIINALFSAGNLIYIMWVTKTINPYTFRGMNQQYFINTGDNIAGVSFDISSTNAIICAFGALFFIFKRNLTMALVCMATLALTFSNMVSLLLLLVLAFTFIFKSTRDQKSIIVAAILVYVVSLVKISPENANYIDEMMKEMFAKAKVTSPNGSSSPQKNDIPDRREQRRNFAQHYLDSLSNARDKREKVNAFDEKLRKLPQTDGGRVYIPPPDTFKPEYFISHDTTPDRKQLLDFIALHQAQLPLSQMKDVIPRQQGKITAMIQTANYLKAHPQKSIFGLGPGNFSSKIAFRAAGAGIRGQYSPRHVYIHPAFMANHLDLYLNYFSRNISFRSVRNNPCSTYDQLLSEYGIAGLIIFVVFYLGYFARHYKKLSYGLPILLLAAGVLFIDYWFEQLSVMVIFELLLLLDIKESTTTFALKTATKKMEGLIYA</sequence>
<dbReference type="Proteomes" id="UP000245678">
    <property type="component" value="Unassembled WGS sequence"/>
</dbReference>
<feature type="transmembrane region" description="Helical" evidence="1">
    <location>
        <begin position="166"/>
        <end position="193"/>
    </location>
</feature>
<dbReference type="AlphaFoldDB" id="A0A316HFL7"/>
<dbReference type="RefSeq" id="WP_109607209.1">
    <property type="nucleotide sequence ID" value="NZ_QGHA01000002.1"/>
</dbReference>
<evidence type="ECO:0000313" key="3">
    <source>
        <dbReference type="Proteomes" id="UP000245678"/>
    </source>
</evidence>
<keyword evidence="1" id="KW-0812">Transmembrane</keyword>
<keyword evidence="1" id="KW-1133">Transmembrane helix</keyword>
<evidence type="ECO:0000256" key="1">
    <source>
        <dbReference type="SAM" id="Phobius"/>
    </source>
</evidence>
<keyword evidence="1" id="KW-0472">Membrane</keyword>
<organism evidence="2 3">
    <name type="scientific">Mucilaginibacter oryzae</name>
    <dbReference type="NCBI Taxonomy" id="468058"/>
    <lineage>
        <taxon>Bacteria</taxon>
        <taxon>Pseudomonadati</taxon>
        <taxon>Bacteroidota</taxon>
        <taxon>Sphingobacteriia</taxon>
        <taxon>Sphingobacteriales</taxon>
        <taxon>Sphingobacteriaceae</taxon>
        <taxon>Mucilaginibacter</taxon>
    </lineage>
</organism>
<reference evidence="2 3" key="1">
    <citation type="submission" date="2018-05" db="EMBL/GenBank/DDBJ databases">
        <title>Genomic Encyclopedia of Archaeal and Bacterial Type Strains, Phase II (KMG-II): from individual species to whole genera.</title>
        <authorList>
            <person name="Goeker M."/>
        </authorList>
    </citation>
    <scope>NUCLEOTIDE SEQUENCE [LARGE SCALE GENOMIC DNA]</scope>
    <source>
        <strain evidence="2 3">DSM 19975</strain>
    </source>
</reference>
<feature type="transmembrane region" description="Helical" evidence="1">
    <location>
        <begin position="237"/>
        <end position="255"/>
    </location>
</feature>
<name>A0A316HFL7_9SPHI</name>
<accession>A0A316HFL7</accession>
<protein>
    <recommendedName>
        <fullName evidence="4">O-antigen ligase-like membrane protein</fullName>
    </recommendedName>
</protein>
<feature type="transmembrane region" description="Helical" evidence="1">
    <location>
        <begin position="61"/>
        <end position="78"/>
    </location>
</feature>
<dbReference type="EMBL" id="QGHA01000002">
    <property type="protein sequence ID" value="PWK78963.1"/>
    <property type="molecule type" value="Genomic_DNA"/>
</dbReference>
<feature type="transmembrane region" description="Helical" evidence="1">
    <location>
        <begin position="85"/>
        <end position="108"/>
    </location>
</feature>
<comment type="caution">
    <text evidence="2">The sequence shown here is derived from an EMBL/GenBank/DDBJ whole genome shotgun (WGS) entry which is preliminary data.</text>
</comment>
<proteinExistence type="predicted"/>
<evidence type="ECO:0000313" key="2">
    <source>
        <dbReference type="EMBL" id="PWK78963.1"/>
    </source>
</evidence>
<feature type="transmembrane region" description="Helical" evidence="1">
    <location>
        <begin position="472"/>
        <end position="492"/>
    </location>
</feature>
<evidence type="ECO:0008006" key="4">
    <source>
        <dbReference type="Google" id="ProtNLM"/>
    </source>
</evidence>
<feature type="transmembrane region" description="Helical" evidence="1">
    <location>
        <begin position="120"/>
        <end position="145"/>
    </location>
</feature>
<feature type="transmembrane region" description="Helical" evidence="1">
    <location>
        <begin position="199"/>
        <end position="225"/>
    </location>
</feature>
<keyword evidence="3" id="KW-1185">Reference proteome</keyword>
<feature type="transmembrane region" description="Helical" evidence="1">
    <location>
        <begin position="21"/>
        <end position="45"/>
    </location>
</feature>